<name>A0A1H3JL29_9EURY</name>
<dbReference type="PANTHER" id="PTHR42941:SF1">
    <property type="entry name" value="SLL1037 PROTEIN"/>
    <property type="match status" value="1"/>
</dbReference>
<sequence>MMNNGPTRRETIKYLSGTAAVTALAGCMGGGTGGDSDSSGDDSSGDTGGETETTQSGPEPEDFSTFRLISGPQNGVTFLMHNAAAGVLDRETDLSLDVVSGTSGESMSRLVGGQSELAFGTAKAGLDAVERAGPFGSVDFNHDLYQMSTQTTLIEPVVVPTGSDYQNWSDLEGASIATGPQGSTYQAYYREALDNIVGEENYELVHQGVTEIAQEFSAGRVDAAGGPGIVSGLTPGFMQQMYSDNEIRLLGLSEESQGMIEEHPWLSLQTLSNDAFGDSIEEYTQESETTTVRVDYPHFTTDKVSADSIYNLLSALWDNRQGLVDAHPAWELFSDDSLWTAALHAEVPVHPGAVQFFKENDLWDESLTEGSF</sequence>
<dbReference type="SUPFAM" id="SSF53850">
    <property type="entry name" value="Periplasmic binding protein-like II"/>
    <property type="match status" value="1"/>
</dbReference>
<dbReference type="Pfam" id="PF16868">
    <property type="entry name" value="NMT1_3"/>
    <property type="match status" value="1"/>
</dbReference>
<evidence type="ECO:0000313" key="2">
    <source>
        <dbReference type="EMBL" id="SDY40289.1"/>
    </source>
</evidence>
<dbReference type="InterPro" id="IPR011852">
    <property type="entry name" value="TRAP_TAXI"/>
</dbReference>
<dbReference type="PANTHER" id="PTHR42941">
    <property type="entry name" value="SLL1037 PROTEIN"/>
    <property type="match status" value="1"/>
</dbReference>
<accession>A0A1H3JL29</accession>
<keyword evidence="2" id="KW-0675">Receptor</keyword>
<dbReference type="NCBIfam" id="TIGR02122">
    <property type="entry name" value="TRAP_TAXI"/>
    <property type="match status" value="1"/>
</dbReference>
<evidence type="ECO:0000313" key="3">
    <source>
        <dbReference type="Proteomes" id="UP000199170"/>
    </source>
</evidence>
<keyword evidence="3" id="KW-1185">Reference proteome</keyword>
<evidence type="ECO:0000256" key="1">
    <source>
        <dbReference type="SAM" id="MobiDB-lite"/>
    </source>
</evidence>
<dbReference type="Gene3D" id="3.40.190.10">
    <property type="entry name" value="Periplasmic binding protein-like II"/>
    <property type="match status" value="2"/>
</dbReference>
<dbReference type="OrthoDB" id="27995at2157"/>
<dbReference type="STRING" id="660517.SAMN04487946_11422"/>
<protein>
    <submittedName>
        <fullName evidence="2">TRAP transporter solute receptor, TAXI family</fullName>
    </submittedName>
</protein>
<dbReference type="EMBL" id="FNPB01000014">
    <property type="protein sequence ID" value="SDY40289.1"/>
    <property type="molecule type" value="Genomic_DNA"/>
</dbReference>
<dbReference type="RefSeq" id="WP_089769059.1">
    <property type="nucleotide sequence ID" value="NZ_FNPB01000014.1"/>
</dbReference>
<proteinExistence type="predicted"/>
<organism evidence="2 3">
    <name type="scientific">Halobellus clavatus</name>
    <dbReference type="NCBI Taxonomy" id="660517"/>
    <lineage>
        <taxon>Archaea</taxon>
        <taxon>Methanobacteriati</taxon>
        <taxon>Methanobacteriota</taxon>
        <taxon>Stenosarchaea group</taxon>
        <taxon>Halobacteria</taxon>
        <taxon>Halobacteriales</taxon>
        <taxon>Haloferacaceae</taxon>
        <taxon>Halobellus</taxon>
    </lineage>
</organism>
<reference evidence="3" key="1">
    <citation type="submission" date="2016-10" db="EMBL/GenBank/DDBJ databases">
        <authorList>
            <person name="Varghese N."/>
            <person name="Submissions S."/>
        </authorList>
    </citation>
    <scope>NUCLEOTIDE SEQUENCE [LARGE SCALE GENOMIC DNA]</scope>
    <source>
        <strain evidence="3">CGMCC 1.10118</strain>
    </source>
</reference>
<gene>
    <name evidence="2" type="ORF">SAMN04487946_11422</name>
</gene>
<feature type="region of interest" description="Disordered" evidence="1">
    <location>
        <begin position="30"/>
        <end position="64"/>
    </location>
</feature>
<dbReference type="AlphaFoldDB" id="A0A1H3JL29"/>
<dbReference type="Proteomes" id="UP000199170">
    <property type="component" value="Unassembled WGS sequence"/>
</dbReference>